<feature type="transmembrane region" description="Helical" evidence="1">
    <location>
        <begin position="113"/>
        <end position="133"/>
    </location>
</feature>
<name>A0A0G0MQ62_9BACT</name>
<feature type="transmembrane region" description="Helical" evidence="1">
    <location>
        <begin position="6"/>
        <end position="29"/>
    </location>
</feature>
<feature type="transmembrane region" description="Helical" evidence="1">
    <location>
        <begin position="86"/>
        <end position="107"/>
    </location>
</feature>
<dbReference type="Proteomes" id="UP000034181">
    <property type="component" value="Unassembled WGS sequence"/>
</dbReference>
<reference evidence="2 3" key="1">
    <citation type="journal article" date="2015" name="Nature">
        <title>rRNA introns, odd ribosomes, and small enigmatic genomes across a large radiation of phyla.</title>
        <authorList>
            <person name="Brown C.T."/>
            <person name="Hug L.A."/>
            <person name="Thomas B.C."/>
            <person name="Sharon I."/>
            <person name="Castelle C.J."/>
            <person name="Singh A."/>
            <person name="Wilkins M.J."/>
            <person name="Williams K.H."/>
            <person name="Banfield J.F."/>
        </authorList>
    </citation>
    <scope>NUCLEOTIDE SEQUENCE [LARGE SCALE GENOMIC DNA]</scope>
</reference>
<keyword evidence="1" id="KW-0812">Transmembrane</keyword>
<proteinExistence type="predicted"/>
<dbReference type="EMBL" id="LBUZ01000004">
    <property type="protein sequence ID" value="KKQ75804.1"/>
    <property type="molecule type" value="Genomic_DNA"/>
</dbReference>
<evidence type="ECO:0000313" key="2">
    <source>
        <dbReference type="EMBL" id="KKQ75804.1"/>
    </source>
</evidence>
<evidence type="ECO:0008006" key="4">
    <source>
        <dbReference type="Google" id="ProtNLM"/>
    </source>
</evidence>
<keyword evidence="1" id="KW-0472">Membrane</keyword>
<sequence length="147" mass="16831">MKTLIVILIIASFLQTTILPIDLVLLVLICRAYIKSERANLYLAFAFGMLTAHLNLINLGFQTFVYLIVVWTTGLLSGSRLAGNPFLVVPVSFLFLSFSQLINSFINHQTMDFPKIIFTSILALPILFLLRLWEERFIVRKEIKLRV</sequence>
<dbReference type="AlphaFoldDB" id="A0A0G0MQ62"/>
<gene>
    <name evidence="2" type="ORF">US96_C0004G0027</name>
</gene>
<evidence type="ECO:0000313" key="3">
    <source>
        <dbReference type="Proteomes" id="UP000034181"/>
    </source>
</evidence>
<organism evidence="2 3">
    <name type="scientific">Candidatus Woesebacteria bacterium GW2011_GWB1_38_5b</name>
    <dbReference type="NCBI Taxonomy" id="1618569"/>
    <lineage>
        <taxon>Bacteria</taxon>
        <taxon>Candidatus Woeseibacteriota</taxon>
    </lineage>
</organism>
<comment type="caution">
    <text evidence="2">The sequence shown here is derived from an EMBL/GenBank/DDBJ whole genome shotgun (WGS) entry which is preliminary data.</text>
</comment>
<accession>A0A0G0MQ62</accession>
<protein>
    <recommendedName>
        <fullName evidence="4">Rod shape-determining protein MreD</fullName>
    </recommendedName>
</protein>
<keyword evidence="1" id="KW-1133">Transmembrane helix</keyword>
<evidence type="ECO:0000256" key="1">
    <source>
        <dbReference type="SAM" id="Phobius"/>
    </source>
</evidence>